<dbReference type="InterPro" id="IPR013078">
    <property type="entry name" value="His_Pase_superF_clade-1"/>
</dbReference>
<dbReference type="GO" id="GO:0004619">
    <property type="term" value="F:phosphoglycerate mutase activity"/>
    <property type="evidence" value="ECO:0007669"/>
    <property type="project" value="UniProtKB-EC"/>
</dbReference>
<keyword evidence="4" id="KW-0413">Isomerase</keyword>
<dbReference type="EC" id="5.4.2.11" evidence="2"/>
<accession>A0A3B0SKC3</accession>
<dbReference type="EMBL" id="UOEI01000486">
    <property type="protein sequence ID" value="VAW06691.1"/>
    <property type="molecule type" value="Genomic_DNA"/>
</dbReference>
<evidence type="ECO:0000256" key="1">
    <source>
        <dbReference type="ARBA" id="ARBA00006717"/>
    </source>
</evidence>
<feature type="region of interest" description="Disordered" evidence="5">
    <location>
        <begin position="200"/>
        <end position="222"/>
    </location>
</feature>
<keyword evidence="3" id="KW-0324">Glycolysis</keyword>
<dbReference type="Pfam" id="PF00300">
    <property type="entry name" value="His_Phos_1"/>
    <property type="match status" value="1"/>
</dbReference>
<proteinExistence type="inferred from homology"/>
<evidence type="ECO:0000256" key="2">
    <source>
        <dbReference type="ARBA" id="ARBA00012028"/>
    </source>
</evidence>
<evidence type="ECO:0000256" key="5">
    <source>
        <dbReference type="SAM" id="MobiDB-lite"/>
    </source>
</evidence>
<dbReference type="SUPFAM" id="SSF53254">
    <property type="entry name" value="Phosphoglycerate mutase-like"/>
    <property type="match status" value="1"/>
</dbReference>
<dbReference type="InterPro" id="IPR029033">
    <property type="entry name" value="His_PPase_superfam"/>
</dbReference>
<dbReference type="AlphaFoldDB" id="A0A3B0SKC3"/>
<sequence length="222" mass="24465">MRTLILIRHGEVANPNHVVYADLPGFDLSPLGVLEAHAVGRHLDTVPIDVVVSSPLPRARHTAAAIAAHHGLEVCPDVRLTEARMYPGWTGLRWVEVDEMHHEQLTGYLRNAAALDDVVESIHTIAERMVRAVYDSFGARQRVVAMVGHQDPIQAVRLKLLGRPLSELRRNPPGHASATTLLSTGSDSWVETSLWEPSACTGRSEGIEDRYTPTTEIEERLG</sequence>
<evidence type="ECO:0000313" key="6">
    <source>
        <dbReference type="EMBL" id="VAW06691.1"/>
    </source>
</evidence>
<dbReference type="SMART" id="SM00855">
    <property type="entry name" value="PGAM"/>
    <property type="match status" value="1"/>
</dbReference>
<name>A0A3B0SKC3_9ZZZZ</name>
<dbReference type="Gene3D" id="3.40.50.1240">
    <property type="entry name" value="Phosphoglycerate mutase-like"/>
    <property type="match status" value="1"/>
</dbReference>
<protein>
    <recommendedName>
        <fullName evidence="2">phosphoglycerate mutase (2,3-diphosphoglycerate-dependent)</fullName>
        <ecNumber evidence="2">5.4.2.11</ecNumber>
    </recommendedName>
</protein>
<comment type="similarity">
    <text evidence="1">Belongs to the phosphoglycerate mutase family. BPG-dependent PGAM subfamily.</text>
</comment>
<feature type="compositionally biased region" description="Basic and acidic residues" evidence="5">
    <location>
        <begin position="205"/>
        <end position="222"/>
    </location>
</feature>
<organism evidence="6">
    <name type="scientific">hydrothermal vent metagenome</name>
    <dbReference type="NCBI Taxonomy" id="652676"/>
    <lineage>
        <taxon>unclassified sequences</taxon>
        <taxon>metagenomes</taxon>
        <taxon>ecological metagenomes</taxon>
    </lineage>
</organism>
<dbReference type="GO" id="GO:0006096">
    <property type="term" value="P:glycolytic process"/>
    <property type="evidence" value="ECO:0007669"/>
    <property type="project" value="UniProtKB-KW"/>
</dbReference>
<evidence type="ECO:0000256" key="4">
    <source>
        <dbReference type="ARBA" id="ARBA00023235"/>
    </source>
</evidence>
<evidence type="ECO:0000256" key="3">
    <source>
        <dbReference type="ARBA" id="ARBA00023152"/>
    </source>
</evidence>
<gene>
    <name evidence="6" type="ORF">MNBD_ACTINO01-1594</name>
</gene>
<dbReference type="InterPro" id="IPR005952">
    <property type="entry name" value="Phosphogly_mut1"/>
</dbReference>
<dbReference type="PANTHER" id="PTHR11931">
    <property type="entry name" value="PHOSPHOGLYCERATE MUTASE"/>
    <property type="match status" value="1"/>
</dbReference>
<reference evidence="6" key="1">
    <citation type="submission" date="2018-06" db="EMBL/GenBank/DDBJ databases">
        <authorList>
            <person name="Zhirakovskaya E."/>
        </authorList>
    </citation>
    <scope>NUCLEOTIDE SEQUENCE</scope>
</reference>